<comment type="caution">
    <text evidence="2">The sequence shown here is derived from an EMBL/GenBank/DDBJ whole genome shotgun (WGS) entry which is preliminary data.</text>
</comment>
<reference evidence="2" key="2">
    <citation type="journal article" date="2024" name="Plant">
        <title>Genomic evolution and insights into agronomic trait innovations of Sesamum species.</title>
        <authorList>
            <person name="Miao H."/>
            <person name="Wang L."/>
            <person name="Qu L."/>
            <person name="Liu H."/>
            <person name="Sun Y."/>
            <person name="Le M."/>
            <person name="Wang Q."/>
            <person name="Wei S."/>
            <person name="Zheng Y."/>
            <person name="Lin W."/>
            <person name="Duan Y."/>
            <person name="Cao H."/>
            <person name="Xiong S."/>
            <person name="Wang X."/>
            <person name="Wei L."/>
            <person name="Li C."/>
            <person name="Ma Q."/>
            <person name="Ju M."/>
            <person name="Zhao R."/>
            <person name="Li G."/>
            <person name="Mu C."/>
            <person name="Tian Q."/>
            <person name="Mei H."/>
            <person name="Zhang T."/>
            <person name="Gao T."/>
            <person name="Zhang H."/>
        </authorList>
    </citation>
    <scope>NUCLEOTIDE SEQUENCE</scope>
    <source>
        <strain evidence="2">G02</strain>
    </source>
</reference>
<dbReference type="PANTHER" id="PTHR31973">
    <property type="entry name" value="POLYPROTEIN, PUTATIVE-RELATED"/>
    <property type="match status" value="1"/>
</dbReference>
<sequence>MFVRLEDEVEVNIYIHREIWENEEQGRQEESNTSGENFEDTDSEYEYKMSEKTEEKSIENEEDDWGFKGDDEGIENMKSTWLSKKYMHKFKTDPKRGIKGFKADAIEKIRCNITKNQVVRAKRLALLMLEGSAIEQYALLWDYANEIKRSNPGSTVILGTEQEGGQNMFDRFYVCLQALKLNYLNGCRPVICVDGCHLNGAYGGVLLSVVSIDPNNNFFPICYAVVMKENKDTWD</sequence>
<name>A0AAW2NRS2_SESRA</name>
<dbReference type="EMBL" id="JACGWJ010000019">
    <property type="protein sequence ID" value="KAL0345264.1"/>
    <property type="molecule type" value="Genomic_DNA"/>
</dbReference>
<accession>A0AAW2NRS2</accession>
<organism evidence="2">
    <name type="scientific">Sesamum radiatum</name>
    <name type="common">Black benniseed</name>
    <dbReference type="NCBI Taxonomy" id="300843"/>
    <lineage>
        <taxon>Eukaryota</taxon>
        <taxon>Viridiplantae</taxon>
        <taxon>Streptophyta</taxon>
        <taxon>Embryophyta</taxon>
        <taxon>Tracheophyta</taxon>
        <taxon>Spermatophyta</taxon>
        <taxon>Magnoliopsida</taxon>
        <taxon>eudicotyledons</taxon>
        <taxon>Gunneridae</taxon>
        <taxon>Pentapetalae</taxon>
        <taxon>asterids</taxon>
        <taxon>lamiids</taxon>
        <taxon>Lamiales</taxon>
        <taxon>Pedaliaceae</taxon>
        <taxon>Sesamum</taxon>
    </lineage>
</organism>
<feature type="compositionally biased region" description="Basic and acidic residues" evidence="1">
    <location>
        <begin position="45"/>
        <end position="70"/>
    </location>
</feature>
<evidence type="ECO:0008006" key="3">
    <source>
        <dbReference type="Google" id="ProtNLM"/>
    </source>
</evidence>
<dbReference type="AlphaFoldDB" id="A0AAW2NRS2"/>
<gene>
    <name evidence="2" type="ORF">Sradi_4357700</name>
</gene>
<dbReference type="PANTHER" id="PTHR31973:SF191">
    <property type="entry name" value="OS05G0489400 PROTEIN"/>
    <property type="match status" value="1"/>
</dbReference>
<proteinExistence type="predicted"/>
<evidence type="ECO:0000256" key="1">
    <source>
        <dbReference type="SAM" id="MobiDB-lite"/>
    </source>
</evidence>
<feature type="region of interest" description="Disordered" evidence="1">
    <location>
        <begin position="22"/>
        <end position="70"/>
    </location>
</feature>
<evidence type="ECO:0000313" key="2">
    <source>
        <dbReference type="EMBL" id="KAL0345264.1"/>
    </source>
</evidence>
<reference evidence="2" key="1">
    <citation type="submission" date="2020-06" db="EMBL/GenBank/DDBJ databases">
        <authorList>
            <person name="Li T."/>
            <person name="Hu X."/>
            <person name="Zhang T."/>
            <person name="Song X."/>
            <person name="Zhang H."/>
            <person name="Dai N."/>
            <person name="Sheng W."/>
            <person name="Hou X."/>
            <person name="Wei L."/>
        </authorList>
    </citation>
    <scope>NUCLEOTIDE SEQUENCE</scope>
    <source>
        <strain evidence="2">G02</strain>
        <tissue evidence="2">Leaf</tissue>
    </source>
</reference>
<protein>
    <recommendedName>
        <fullName evidence="3">MULE transposase domain-containing protein</fullName>
    </recommendedName>
</protein>